<sequence>MQEELGEISGRFLAEHPGYKKSLGDTDPIPEEIGDLITLIFAFCNKMDINPEEWVNNTIQKRSKQG</sequence>
<evidence type="ECO:0000313" key="1">
    <source>
        <dbReference type="EMBL" id="PKN02942.1"/>
    </source>
</evidence>
<comment type="caution">
    <text evidence="1">The sequence shown here is derived from an EMBL/GenBank/DDBJ whole genome shotgun (WGS) entry which is preliminary data.</text>
</comment>
<organism evidence="1 2">
    <name type="scientific">Candidatus Dojkabacteria bacterium HGW-Dojkabacteria-1</name>
    <dbReference type="NCBI Taxonomy" id="2013761"/>
    <lineage>
        <taxon>Bacteria</taxon>
        <taxon>Candidatus Dojkabacteria</taxon>
    </lineage>
</organism>
<dbReference type="SUPFAM" id="SSF101386">
    <property type="entry name" value="all-alpha NTP pyrophosphatases"/>
    <property type="match status" value="1"/>
</dbReference>
<name>A0A2N2F410_9BACT</name>
<protein>
    <recommendedName>
        <fullName evidence="3">NTP pyrophosphohydrolase MazG putative catalytic core domain-containing protein</fullName>
    </recommendedName>
</protein>
<accession>A0A2N2F410</accession>
<evidence type="ECO:0008006" key="3">
    <source>
        <dbReference type="Google" id="ProtNLM"/>
    </source>
</evidence>
<reference evidence="1 2" key="1">
    <citation type="journal article" date="2017" name="ISME J.">
        <title>Potential for microbial H2 and metal transformations associated with novel bacteria and archaea in deep terrestrial subsurface sediments.</title>
        <authorList>
            <person name="Hernsdorf A.W."/>
            <person name="Amano Y."/>
            <person name="Miyakawa K."/>
            <person name="Ise K."/>
            <person name="Suzuki Y."/>
            <person name="Anantharaman K."/>
            <person name="Probst A."/>
            <person name="Burstein D."/>
            <person name="Thomas B.C."/>
            <person name="Banfield J.F."/>
        </authorList>
    </citation>
    <scope>NUCLEOTIDE SEQUENCE [LARGE SCALE GENOMIC DNA]</scope>
    <source>
        <strain evidence="1">HGW-Dojkabacteria-1</strain>
    </source>
</reference>
<dbReference type="Gene3D" id="1.10.287.1080">
    <property type="entry name" value="MazG-like"/>
    <property type="match status" value="1"/>
</dbReference>
<dbReference type="Proteomes" id="UP000233417">
    <property type="component" value="Unassembled WGS sequence"/>
</dbReference>
<proteinExistence type="predicted"/>
<gene>
    <name evidence="1" type="ORF">CVU76_02870</name>
</gene>
<dbReference type="EMBL" id="PHAO01000001">
    <property type="protein sequence ID" value="PKN02942.1"/>
    <property type="molecule type" value="Genomic_DNA"/>
</dbReference>
<dbReference type="AlphaFoldDB" id="A0A2N2F410"/>
<evidence type="ECO:0000313" key="2">
    <source>
        <dbReference type="Proteomes" id="UP000233417"/>
    </source>
</evidence>